<keyword evidence="5" id="KW-1185">Reference proteome</keyword>
<dbReference type="GO" id="GO:0000160">
    <property type="term" value="P:phosphorelay signal transduction system"/>
    <property type="evidence" value="ECO:0007669"/>
    <property type="project" value="InterPro"/>
</dbReference>
<evidence type="ECO:0000256" key="2">
    <source>
        <dbReference type="ARBA" id="ARBA00023125"/>
    </source>
</evidence>
<keyword evidence="3" id="KW-0804">Transcription</keyword>
<dbReference type="Proteomes" id="UP000275368">
    <property type="component" value="Chromosome"/>
</dbReference>
<dbReference type="KEGG" id="pbk:Back11_60510"/>
<dbReference type="PANTHER" id="PTHR43280:SF2">
    <property type="entry name" value="HTH-TYPE TRANSCRIPTIONAL REGULATOR EXSA"/>
    <property type="match status" value="1"/>
</dbReference>
<evidence type="ECO:0000313" key="4">
    <source>
        <dbReference type="EMBL" id="BBH24706.1"/>
    </source>
</evidence>
<evidence type="ECO:0000256" key="3">
    <source>
        <dbReference type="ARBA" id="ARBA00023163"/>
    </source>
</evidence>
<evidence type="ECO:0000256" key="1">
    <source>
        <dbReference type="ARBA" id="ARBA00023015"/>
    </source>
</evidence>
<dbReference type="Pfam" id="PF12833">
    <property type="entry name" value="HTH_18"/>
    <property type="match status" value="1"/>
</dbReference>
<dbReference type="SUPFAM" id="SSF52172">
    <property type="entry name" value="CheY-like"/>
    <property type="match status" value="1"/>
</dbReference>
<dbReference type="Gene3D" id="3.40.50.2300">
    <property type="match status" value="1"/>
</dbReference>
<proteinExistence type="predicted"/>
<organism evidence="4 5">
    <name type="scientific">Paenibacillus baekrokdamisoli</name>
    <dbReference type="NCBI Taxonomy" id="1712516"/>
    <lineage>
        <taxon>Bacteria</taxon>
        <taxon>Bacillati</taxon>
        <taxon>Bacillota</taxon>
        <taxon>Bacilli</taxon>
        <taxon>Bacillales</taxon>
        <taxon>Paenibacillaceae</taxon>
        <taxon>Paenibacillus</taxon>
    </lineage>
</organism>
<name>A0A3G9J1S1_9BACL</name>
<dbReference type="RefSeq" id="WP_125665090.1">
    <property type="nucleotide sequence ID" value="NZ_AP019308.1"/>
</dbReference>
<dbReference type="AlphaFoldDB" id="A0A3G9J1S1"/>
<dbReference type="InterPro" id="IPR011006">
    <property type="entry name" value="CheY-like_superfamily"/>
</dbReference>
<dbReference type="InterPro" id="IPR009057">
    <property type="entry name" value="Homeodomain-like_sf"/>
</dbReference>
<dbReference type="GO" id="GO:0003700">
    <property type="term" value="F:DNA-binding transcription factor activity"/>
    <property type="evidence" value="ECO:0007669"/>
    <property type="project" value="InterPro"/>
</dbReference>
<protein>
    <submittedName>
        <fullName evidence="4">Uncharacterized protein</fullName>
    </submittedName>
</protein>
<dbReference type="OrthoDB" id="1974963at2"/>
<dbReference type="EMBL" id="AP019308">
    <property type="protein sequence ID" value="BBH24706.1"/>
    <property type="molecule type" value="Genomic_DNA"/>
</dbReference>
<reference evidence="4 5" key="1">
    <citation type="submission" date="2018-11" db="EMBL/GenBank/DDBJ databases">
        <title>Complete genome sequence of Paenibacillus baekrokdamisoli strain KCTC 33723.</title>
        <authorList>
            <person name="Kang S.W."/>
            <person name="Lee K.C."/>
            <person name="Kim K.K."/>
            <person name="Kim J.S."/>
            <person name="Kim D.S."/>
            <person name="Ko S.H."/>
            <person name="Yang S.H."/>
            <person name="Lee J.S."/>
        </authorList>
    </citation>
    <scope>NUCLEOTIDE SEQUENCE [LARGE SCALE GENOMIC DNA]</scope>
    <source>
        <strain evidence="4 5">KCTC 33723</strain>
    </source>
</reference>
<dbReference type="PRINTS" id="PR00032">
    <property type="entry name" value="HTHARAC"/>
</dbReference>
<dbReference type="InterPro" id="IPR018060">
    <property type="entry name" value="HTH_AraC"/>
</dbReference>
<keyword evidence="1" id="KW-0805">Transcription regulation</keyword>
<evidence type="ECO:0000313" key="5">
    <source>
        <dbReference type="Proteomes" id="UP000275368"/>
    </source>
</evidence>
<sequence length="533" mass="61860">MYNMLVVDDEEIAIRGIIEGIDWSDLPIASFHKAYDVEEAKSMFVDQSIHILISDIDMPLQTGIDLLEWVNQHSTKTITIFLTGHADFKYAQQAVQLESFDYLLKPIDHQMLKARVVDAIERLRRLEEQEAFTQTYTYYYEQWNKQLPILVERFWQDVLSLRIPSTVEQLEPALSLYNIPLQAEGAIQTILLSIEQWKEEWTARDEEIMTYAVKNAAEELLLHDHPGHVIQDSNGVLYALLYESTLTDLELNRRCEEFIRKCEIYLYATISCYVGKPSSVRNIRTQTQLLMELERNNVSVSGSVWFQYDFKQTDGSSTIIPQLADWSALLEFGKKNELLQRVEECFERIKSEKVDHAFLLSFYYGVVNVVLSALQKKSLVVGELLPFVEWKEAEQAVKSLAKLQGWTIQFITQAVVYIQGNGKDVSQVVHKVQQYIEEHLAEDFTREDIADHVYLNSAYLSRLFRKETGGSLTDYMVDLRINKAKHQLTKANHKISDIAVEIGYTNFSHFSKLFKRATGLTPQEYRRQYQDMN</sequence>
<dbReference type="PROSITE" id="PS01124">
    <property type="entry name" value="HTH_ARAC_FAMILY_2"/>
    <property type="match status" value="1"/>
</dbReference>
<dbReference type="PANTHER" id="PTHR43280">
    <property type="entry name" value="ARAC-FAMILY TRANSCRIPTIONAL REGULATOR"/>
    <property type="match status" value="1"/>
</dbReference>
<dbReference type="SMART" id="SM00342">
    <property type="entry name" value="HTH_ARAC"/>
    <property type="match status" value="1"/>
</dbReference>
<accession>A0A3G9J1S1</accession>
<dbReference type="GO" id="GO:0043565">
    <property type="term" value="F:sequence-specific DNA binding"/>
    <property type="evidence" value="ECO:0007669"/>
    <property type="project" value="InterPro"/>
</dbReference>
<dbReference type="PROSITE" id="PS00041">
    <property type="entry name" value="HTH_ARAC_FAMILY_1"/>
    <property type="match status" value="1"/>
</dbReference>
<dbReference type="InterPro" id="IPR001789">
    <property type="entry name" value="Sig_transdc_resp-reg_receiver"/>
</dbReference>
<dbReference type="PROSITE" id="PS50110">
    <property type="entry name" value="RESPONSE_REGULATORY"/>
    <property type="match status" value="1"/>
</dbReference>
<dbReference type="SMART" id="SM00448">
    <property type="entry name" value="REC"/>
    <property type="match status" value="1"/>
</dbReference>
<gene>
    <name evidence="4" type="ORF">Back11_60510</name>
</gene>
<dbReference type="InterPro" id="IPR018062">
    <property type="entry name" value="HTH_AraC-typ_CS"/>
</dbReference>
<keyword evidence="2" id="KW-0238">DNA-binding</keyword>
<dbReference type="CDD" id="cd17536">
    <property type="entry name" value="REC_YesN-like"/>
    <property type="match status" value="1"/>
</dbReference>
<dbReference type="Gene3D" id="1.10.10.60">
    <property type="entry name" value="Homeodomain-like"/>
    <property type="match status" value="2"/>
</dbReference>
<dbReference type="InterPro" id="IPR020449">
    <property type="entry name" value="Tscrpt_reg_AraC-type_HTH"/>
</dbReference>
<dbReference type="SUPFAM" id="SSF46689">
    <property type="entry name" value="Homeodomain-like"/>
    <property type="match status" value="2"/>
</dbReference>
<dbReference type="Pfam" id="PF00072">
    <property type="entry name" value="Response_reg"/>
    <property type="match status" value="1"/>
</dbReference>